<dbReference type="PANTHER" id="PTHR39757">
    <property type="match status" value="1"/>
</dbReference>
<dbReference type="InterPro" id="IPR010108">
    <property type="entry name" value="Lycopene_cyclase_b/e"/>
</dbReference>
<keyword evidence="5" id="KW-1185">Reference proteome</keyword>
<dbReference type="EMBL" id="NKYE01000008">
    <property type="protein sequence ID" value="OZM72500.1"/>
    <property type="molecule type" value="Genomic_DNA"/>
</dbReference>
<dbReference type="Pfam" id="PF05834">
    <property type="entry name" value="Lycopene_cycl"/>
    <property type="match status" value="1"/>
</dbReference>
<dbReference type="Proteomes" id="UP000242444">
    <property type="component" value="Unassembled WGS sequence"/>
</dbReference>
<keyword evidence="3" id="KW-0520">NAD</keyword>
<dbReference type="InterPro" id="IPR036188">
    <property type="entry name" value="FAD/NAD-bd_sf"/>
</dbReference>
<comment type="similarity">
    <text evidence="1">Belongs to the lycopene cyclase family.</text>
</comment>
<gene>
    <name evidence="4" type="ORF">CFN78_15165</name>
</gene>
<dbReference type="Gene3D" id="3.50.50.60">
    <property type="entry name" value="FAD/NAD(P)-binding domain"/>
    <property type="match status" value="1"/>
</dbReference>
<name>A0A263D214_9PSEU</name>
<dbReference type="RefSeq" id="WP_094863599.1">
    <property type="nucleotide sequence ID" value="NZ_NKYE01000008.1"/>
</dbReference>
<dbReference type="PANTHER" id="PTHR39757:SF5">
    <property type="entry name" value="OS02G0190600 PROTEIN"/>
    <property type="match status" value="1"/>
</dbReference>
<comment type="caution">
    <text evidence="4">The sequence shown here is derived from an EMBL/GenBank/DDBJ whole genome shotgun (WGS) entry which is preliminary data.</text>
</comment>
<dbReference type="InParanoid" id="A0A263D214"/>
<evidence type="ECO:0000256" key="2">
    <source>
        <dbReference type="ARBA" id="ARBA00022746"/>
    </source>
</evidence>
<proteinExistence type="inferred from homology"/>
<accession>A0A263D214</accession>
<dbReference type="OrthoDB" id="537501at2"/>
<dbReference type="GO" id="GO:0016117">
    <property type="term" value="P:carotenoid biosynthetic process"/>
    <property type="evidence" value="ECO:0007669"/>
    <property type="project" value="UniProtKB-KW"/>
</dbReference>
<sequence length="376" mass="39037">MADVVVAGAGPAGVALAGACARHGLHTVLLDPAPSRPWTATYGLWRDELPGLPETAIASASPSVLAVARSARTLQREYLVADTAGLRAWLTADGVEHVRGEAVHVVHGPGGSTVTLADGRRLAAGVVADATGARRVLGGAPGRTRSAQAAYGLVLPRARAAGLLSAPAVLMDWRGADRPDPTFAYVVPLAGDRVLVEETSLARSPALTMAALAARLHARLAAAGVPADGTAERVRIPLDLSLPRPGRVVPFGVAAAMVHPATGYSLATSLTLAPRVAAAVAADLPRGPATAARSARREIWTPRALAVHRLRRYGLRAMEAMPPSALIDFFELFFGLPPEAQRAFTSGREDLAGTSAAMSALFRQAPWRLRARLLGG</sequence>
<organism evidence="4 5">
    <name type="scientific">Amycolatopsis antarctica</name>
    <dbReference type="NCBI Taxonomy" id="1854586"/>
    <lineage>
        <taxon>Bacteria</taxon>
        <taxon>Bacillati</taxon>
        <taxon>Actinomycetota</taxon>
        <taxon>Actinomycetes</taxon>
        <taxon>Pseudonocardiales</taxon>
        <taxon>Pseudonocardiaceae</taxon>
        <taxon>Amycolatopsis</taxon>
    </lineage>
</organism>
<evidence type="ECO:0000313" key="4">
    <source>
        <dbReference type="EMBL" id="OZM72500.1"/>
    </source>
</evidence>
<dbReference type="PRINTS" id="PR00420">
    <property type="entry name" value="RNGMNOXGNASE"/>
</dbReference>
<dbReference type="GO" id="GO:0016705">
    <property type="term" value="F:oxidoreductase activity, acting on paired donors, with incorporation or reduction of molecular oxygen"/>
    <property type="evidence" value="ECO:0007669"/>
    <property type="project" value="InterPro"/>
</dbReference>
<evidence type="ECO:0000256" key="3">
    <source>
        <dbReference type="ARBA" id="ARBA00023027"/>
    </source>
</evidence>
<dbReference type="GO" id="GO:0016860">
    <property type="term" value="F:intramolecular oxidoreductase activity"/>
    <property type="evidence" value="ECO:0007669"/>
    <property type="project" value="UniProtKB-ARBA"/>
</dbReference>
<keyword evidence="2" id="KW-0125">Carotenoid biosynthesis</keyword>
<evidence type="ECO:0000313" key="5">
    <source>
        <dbReference type="Proteomes" id="UP000242444"/>
    </source>
</evidence>
<protein>
    <submittedName>
        <fullName evidence="4">Lycopene cyclase</fullName>
    </submittedName>
</protein>
<dbReference type="AlphaFoldDB" id="A0A263D214"/>
<dbReference type="SUPFAM" id="SSF51905">
    <property type="entry name" value="FAD/NAD(P)-binding domain"/>
    <property type="match status" value="1"/>
</dbReference>
<dbReference type="NCBIfam" id="TIGR01790">
    <property type="entry name" value="carotene-cycl"/>
    <property type="match status" value="1"/>
</dbReference>
<reference evidence="4 5" key="1">
    <citation type="submission" date="2017-07" db="EMBL/GenBank/DDBJ databases">
        <title>Amycolatopsis antarcticus sp. nov., isolated from the surface of an Antarcticus brown macroalga.</title>
        <authorList>
            <person name="Wang J."/>
            <person name="Leiva S."/>
            <person name="Huang J."/>
            <person name="Huang Y."/>
        </authorList>
    </citation>
    <scope>NUCLEOTIDE SEQUENCE [LARGE SCALE GENOMIC DNA]</scope>
    <source>
        <strain evidence="4 5">AU-G6</strain>
    </source>
</reference>
<evidence type="ECO:0000256" key="1">
    <source>
        <dbReference type="ARBA" id="ARBA00006599"/>
    </source>
</evidence>